<dbReference type="EMBL" id="JAWDJW010000004">
    <property type="protein sequence ID" value="KAK3082201.1"/>
    <property type="molecule type" value="Genomic_DNA"/>
</dbReference>
<accession>A0ACC3DZF5</accession>
<proteinExistence type="predicted"/>
<comment type="caution">
    <text evidence="1">The sequence shown here is derived from an EMBL/GenBank/DDBJ whole genome shotgun (WGS) entry which is preliminary data.</text>
</comment>
<organism evidence="1 2">
    <name type="scientific">Coniosporium uncinatum</name>
    <dbReference type="NCBI Taxonomy" id="93489"/>
    <lineage>
        <taxon>Eukaryota</taxon>
        <taxon>Fungi</taxon>
        <taxon>Dikarya</taxon>
        <taxon>Ascomycota</taxon>
        <taxon>Pezizomycotina</taxon>
        <taxon>Dothideomycetes</taxon>
        <taxon>Dothideomycetes incertae sedis</taxon>
        <taxon>Coniosporium</taxon>
    </lineage>
</organism>
<keyword evidence="2" id="KW-1185">Reference proteome</keyword>
<evidence type="ECO:0000313" key="2">
    <source>
        <dbReference type="Proteomes" id="UP001186974"/>
    </source>
</evidence>
<protein>
    <submittedName>
        <fullName evidence="1">Uncharacterized protein</fullName>
    </submittedName>
</protein>
<evidence type="ECO:0000313" key="1">
    <source>
        <dbReference type="EMBL" id="KAK3082201.1"/>
    </source>
</evidence>
<name>A0ACC3DZF5_9PEZI</name>
<sequence>MAAPTTFTVPVSLTHLSLTVHDYLTTHPHLDNLVSGCLVFHNHHLLIVQRAKEERSYANLWEVPGGSCDDADETILHGAARELLEEAGLTVRRFIAAVGEGVGFETGEGVRRRKWWKWSFIVEVVESEEVMGDDKNVDGRLNSSRSSKDVPARIFGLCTEDKGPLLKAAGYPKIKLDPIEHQAYMWVTEEDVARNLHMDGFSFVSISQKNTMLEGFRMMKAGVEPADSETIVA</sequence>
<dbReference type="Proteomes" id="UP001186974">
    <property type="component" value="Unassembled WGS sequence"/>
</dbReference>
<reference evidence="1" key="1">
    <citation type="submission" date="2024-09" db="EMBL/GenBank/DDBJ databases">
        <title>Black Yeasts Isolated from many extreme environments.</title>
        <authorList>
            <person name="Coleine C."/>
            <person name="Stajich J.E."/>
            <person name="Selbmann L."/>
        </authorList>
    </citation>
    <scope>NUCLEOTIDE SEQUENCE</scope>
    <source>
        <strain evidence="1">CCFEE 5737</strain>
    </source>
</reference>
<gene>
    <name evidence="1" type="ORF">LTS18_013085</name>
</gene>